<dbReference type="PRINTS" id="PR00080">
    <property type="entry name" value="SDRFAMILY"/>
</dbReference>
<comment type="caution">
    <text evidence="5">The sequence shown here is derived from an EMBL/GenBank/DDBJ whole genome shotgun (WGS) entry which is preliminary data.</text>
</comment>
<dbReference type="SUPFAM" id="SSF51735">
    <property type="entry name" value="NAD(P)-binding Rossmann-fold domains"/>
    <property type="match status" value="1"/>
</dbReference>
<evidence type="ECO:0000256" key="2">
    <source>
        <dbReference type="ARBA" id="ARBA00022857"/>
    </source>
</evidence>
<protein>
    <submittedName>
        <fullName evidence="5">Uncharacterized protein</fullName>
    </submittedName>
</protein>
<dbReference type="Gene3D" id="3.40.50.720">
    <property type="entry name" value="NAD(P)-binding Rossmann-like Domain"/>
    <property type="match status" value="1"/>
</dbReference>
<dbReference type="PANTHER" id="PTHR24321">
    <property type="entry name" value="DEHYDROGENASES, SHORT CHAIN"/>
    <property type="match status" value="1"/>
</dbReference>
<gene>
    <name evidence="5" type="ORF">ONZ51_g9499</name>
</gene>
<dbReference type="InterPro" id="IPR036291">
    <property type="entry name" value="NAD(P)-bd_dom_sf"/>
</dbReference>
<evidence type="ECO:0000256" key="4">
    <source>
        <dbReference type="RuleBase" id="RU000363"/>
    </source>
</evidence>
<accession>A0AAD7TN28</accession>
<evidence type="ECO:0000256" key="3">
    <source>
        <dbReference type="ARBA" id="ARBA00023002"/>
    </source>
</evidence>
<reference evidence="5" key="1">
    <citation type="submission" date="2022-11" db="EMBL/GenBank/DDBJ databases">
        <title>Genome Sequence of Cubamyces cubensis.</title>
        <authorList>
            <person name="Buettner E."/>
        </authorList>
    </citation>
    <scope>NUCLEOTIDE SEQUENCE</scope>
    <source>
        <strain evidence="5">MPL-01</strain>
    </source>
</reference>
<dbReference type="InterPro" id="IPR002347">
    <property type="entry name" value="SDR_fam"/>
</dbReference>
<dbReference type="EMBL" id="JAPEVG010000326">
    <property type="protein sequence ID" value="KAJ8468660.1"/>
    <property type="molecule type" value="Genomic_DNA"/>
</dbReference>
<organism evidence="5 6">
    <name type="scientific">Trametes cubensis</name>
    <dbReference type="NCBI Taxonomy" id="1111947"/>
    <lineage>
        <taxon>Eukaryota</taxon>
        <taxon>Fungi</taxon>
        <taxon>Dikarya</taxon>
        <taxon>Basidiomycota</taxon>
        <taxon>Agaricomycotina</taxon>
        <taxon>Agaricomycetes</taxon>
        <taxon>Polyporales</taxon>
        <taxon>Polyporaceae</taxon>
        <taxon>Trametes</taxon>
    </lineage>
</organism>
<dbReference type="AlphaFoldDB" id="A0AAD7TN28"/>
<dbReference type="PRINTS" id="PR00081">
    <property type="entry name" value="GDHRDH"/>
</dbReference>
<dbReference type="InterPro" id="IPR020904">
    <property type="entry name" value="Sc_DH/Rdtase_CS"/>
</dbReference>
<dbReference type="GO" id="GO:0016491">
    <property type="term" value="F:oxidoreductase activity"/>
    <property type="evidence" value="ECO:0007669"/>
    <property type="project" value="UniProtKB-KW"/>
</dbReference>
<comment type="similarity">
    <text evidence="1 4">Belongs to the short-chain dehydrogenases/reductases (SDR) family.</text>
</comment>
<dbReference type="FunFam" id="3.40.50.720:FF:000084">
    <property type="entry name" value="Short-chain dehydrogenase reductase"/>
    <property type="match status" value="1"/>
</dbReference>
<dbReference type="PANTHER" id="PTHR24321:SF8">
    <property type="entry name" value="ESTRADIOL 17-BETA-DEHYDROGENASE 8-RELATED"/>
    <property type="match status" value="1"/>
</dbReference>
<keyword evidence="2" id="KW-0521">NADP</keyword>
<dbReference type="Pfam" id="PF00106">
    <property type="entry name" value="adh_short"/>
    <property type="match status" value="1"/>
</dbReference>
<sequence length="268" mass="28107">MSDTQVHPVSRVAVVTGAAQGIGEAIALRLADDGFDIVIADLPGKRGQVEAVVRAIEAKGRRALGVFGDVSLEADVVSLVEKTVQEFGGLDVMVANAGIYRPTPILDLTVEEYDSMMAVNARGVMLALKHAGRQMVEQGRGGRILVAASWAAKQGIVNASAYSASKFATRGLVQSAALELRQYNITVNSYAPGLVLTPLTLHPDDEINGGPGSTAMKVTTIHRYAGLPNNIKAGTPEEVAGLVAYLVKPEARFVTGQCININGGLGMD</sequence>
<dbReference type="Proteomes" id="UP001215151">
    <property type="component" value="Unassembled WGS sequence"/>
</dbReference>
<dbReference type="PROSITE" id="PS00061">
    <property type="entry name" value="ADH_SHORT"/>
    <property type="match status" value="1"/>
</dbReference>
<keyword evidence="3" id="KW-0560">Oxidoreductase</keyword>
<keyword evidence="6" id="KW-1185">Reference proteome</keyword>
<evidence type="ECO:0000256" key="1">
    <source>
        <dbReference type="ARBA" id="ARBA00006484"/>
    </source>
</evidence>
<evidence type="ECO:0000313" key="5">
    <source>
        <dbReference type="EMBL" id="KAJ8468660.1"/>
    </source>
</evidence>
<proteinExistence type="inferred from homology"/>
<name>A0AAD7TN28_9APHY</name>
<evidence type="ECO:0000313" key="6">
    <source>
        <dbReference type="Proteomes" id="UP001215151"/>
    </source>
</evidence>